<reference evidence="2" key="2">
    <citation type="submission" date="2015-11" db="EMBL/GenBank/DDBJ databases">
        <authorList>
            <person name="Zhang Y."/>
            <person name="Guo Z."/>
        </authorList>
    </citation>
    <scope>NUCLEOTIDE SEQUENCE</scope>
    <source>
        <strain evidence="2">1</strain>
    </source>
</reference>
<evidence type="ECO:0008006" key="6">
    <source>
        <dbReference type="Google" id="ProtNLM"/>
    </source>
</evidence>
<feature type="coiled-coil region" evidence="1">
    <location>
        <begin position="531"/>
        <end position="558"/>
    </location>
</feature>
<proteinExistence type="predicted"/>
<dbReference type="STRING" id="76936.BN2458_PEG0467"/>
<dbReference type="EMBL" id="JRPF02000001">
    <property type="protein sequence ID" value="TLD79529.1"/>
    <property type="molecule type" value="Genomic_DNA"/>
</dbReference>
<sequence>MQLFEPISIKSCTDVSTEVKKICELYALEEQMVSFDVSHITTLFRGETKKDFSILPPEDYPTILGDEARYNTNDFDIKQVYDVVLRGLKEDDLAPFVKLHLDKECYELTLQIKEGLEVRDDEAFFTQLYEQITREKVAKNVIVRIFGADIKQEIASLKTLFDSLSIKGKIESTRYVSLMKASGFVPSLSGEFKFTLKEEWDKSHSKSVEFASYAAKSGELVGLSTKSQVGVSGRNLRGEYIHAKKQDNMDLDMKMSYKEGEFRSEEKEEVVEYYASQDGYVSLGEGELKILADFNLPEITMRTSGSLLGGDKKGFVMEVTCTDFNQDAVGAGIVLEVGEIKIYGSVGENAVIVANKVEINGQTHQSSIIRAKDIKIDTHKGSAKGEKIHITRLELGSIDGEEVSIEQANGGNIRAKNIIVENLYSHTKLSLSLSAHIKNISGSENCFLISSHTSLRAQEEVAYINASIAHNIQLMNTLLQVLNKDLALVRKTKPVVKKIKLIMEENKKNNKPNERNITESMAQYVILLHRTKYLKDRLVALKQESKELNKRLEMLDLQTQEACIVSDMPWQGSNEVIYESFFPESRDIMKIGEGENVEIIIDKEQHRLQKVEHQ</sequence>
<dbReference type="Proteomes" id="UP000064525">
    <property type="component" value="Chromosome I"/>
</dbReference>
<keyword evidence="4" id="KW-1185">Reference proteome</keyword>
<evidence type="ECO:0000313" key="3">
    <source>
        <dbReference type="EMBL" id="TLD79529.1"/>
    </source>
</evidence>
<evidence type="ECO:0000256" key="1">
    <source>
        <dbReference type="SAM" id="Coils"/>
    </source>
</evidence>
<dbReference type="Proteomes" id="UP000029925">
    <property type="component" value="Unassembled WGS sequence"/>
</dbReference>
<dbReference type="GeneID" id="78150772"/>
<accession>A0A099UBI1</accession>
<keyword evidence="1" id="KW-0175">Coiled coil</keyword>
<evidence type="ECO:0000313" key="5">
    <source>
        <dbReference type="Proteomes" id="UP000064525"/>
    </source>
</evidence>
<protein>
    <recommendedName>
        <fullName evidence="6">DUF342 domain-containing protein</fullName>
    </recommendedName>
</protein>
<gene>
    <name evidence="2" type="ORF">BN2458_PEG0467</name>
    <name evidence="3" type="ORF">LS75_000895</name>
</gene>
<name>A0A099UBI1_9HELI</name>
<dbReference type="AlphaFoldDB" id="A0A099UBI1"/>
<evidence type="ECO:0000313" key="2">
    <source>
        <dbReference type="EMBL" id="CUU39353.1"/>
    </source>
</evidence>
<dbReference type="RefSeq" id="WP_034343468.1">
    <property type="nucleotide sequence ID" value="NZ_CAMTKE010000001.1"/>
</dbReference>
<dbReference type="PATRIC" id="fig|76936.10.peg.455"/>
<organism evidence="2 5">
    <name type="scientific">Helicobacter typhlonius</name>
    <dbReference type="NCBI Taxonomy" id="76936"/>
    <lineage>
        <taxon>Bacteria</taxon>
        <taxon>Pseudomonadati</taxon>
        <taxon>Campylobacterota</taxon>
        <taxon>Epsilonproteobacteria</taxon>
        <taxon>Campylobacterales</taxon>
        <taxon>Helicobacteraceae</taxon>
        <taxon>Helicobacter</taxon>
    </lineage>
</organism>
<dbReference type="KEGG" id="hty:BN2458_PEG0467"/>
<reference evidence="5" key="3">
    <citation type="submission" date="2015-11" db="EMBL/GenBank/DDBJ databases">
        <authorList>
            <person name="Anvar S.Y."/>
        </authorList>
    </citation>
    <scope>NUCLEOTIDE SEQUENCE [LARGE SCALE GENOMIC DNA]</scope>
</reference>
<evidence type="ECO:0000313" key="4">
    <source>
        <dbReference type="Proteomes" id="UP000029925"/>
    </source>
</evidence>
<dbReference type="EMBL" id="LN907858">
    <property type="protein sequence ID" value="CUU39353.1"/>
    <property type="molecule type" value="Genomic_DNA"/>
</dbReference>
<reference evidence="3 4" key="1">
    <citation type="journal article" date="2014" name="Genome Announc.">
        <title>Draft genome sequences of eight enterohepatic helicobacter species isolated from both laboratory and wild rodents.</title>
        <authorList>
            <person name="Sheh A."/>
            <person name="Shen Z."/>
            <person name="Fox J.G."/>
        </authorList>
    </citation>
    <scope>NUCLEOTIDE SEQUENCE [LARGE SCALE GENOMIC DNA]</scope>
    <source>
        <strain evidence="3 4">MIT 98-6810</strain>
    </source>
</reference>
<dbReference type="OrthoDB" id="5353360at2"/>